<reference evidence="6" key="1">
    <citation type="journal article" date="2017" name="Cell">
        <title>Insights into land plant evolution garnered from the Marchantia polymorpha genome.</title>
        <authorList>
            <person name="Bowman J.L."/>
            <person name="Kohchi T."/>
            <person name="Yamato K.T."/>
            <person name="Jenkins J."/>
            <person name="Shu S."/>
            <person name="Ishizaki K."/>
            <person name="Yamaoka S."/>
            <person name="Nishihama R."/>
            <person name="Nakamura Y."/>
            <person name="Berger F."/>
            <person name="Adam C."/>
            <person name="Aki S.S."/>
            <person name="Althoff F."/>
            <person name="Araki T."/>
            <person name="Arteaga-Vazquez M.A."/>
            <person name="Balasubrmanian S."/>
            <person name="Barry K."/>
            <person name="Bauer D."/>
            <person name="Boehm C.R."/>
            <person name="Briginshaw L."/>
            <person name="Caballero-Perez J."/>
            <person name="Catarino B."/>
            <person name="Chen F."/>
            <person name="Chiyoda S."/>
            <person name="Chovatia M."/>
            <person name="Davies K.M."/>
            <person name="Delmans M."/>
            <person name="Demura T."/>
            <person name="Dierschke T."/>
            <person name="Dolan L."/>
            <person name="Dorantes-Acosta A.E."/>
            <person name="Eklund D.M."/>
            <person name="Florent S.N."/>
            <person name="Flores-Sandoval E."/>
            <person name="Fujiyama A."/>
            <person name="Fukuzawa H."/>
            <person name="Galik B."/>
            <person name="Grimanelli D."/>
            <person name="Grimwood J."/>
            <person name="Grossniklaus U."/>
            <person name="Hamada T."/>
            <person name="Haseloff J."/>
            <person name="Hetherington A.J."/>
            <person name="Higo A."/>
            <person name="Hirakawa Y."/>
            <person name="Hundley H.N."/>
            <person name="Ikeda Y."/>
            <person name="Inoue K."/>
            <person name="Inoue S.I."/>
            <person name="Ishida S."/>
            <person name="Jia Q."/>
            <person name="Kakita M."/>
            <person name="Kanazawa T."/>
            <person name="Kawai Y."/>
            <person name="Kawashima T."/>
            <person name="Kennedy M."/>
            <person name="Kinose K."/>
            <person name="Kinoshita T."/>
            <person name="Kohara Y."/>
            <person name="Koide E."/>
            <person name="Komatsu K."/>
            <person name="Kopischke S."/>
            <person name="Kubo M."/>
            <person name="Kyozuka J."/>
            <person name="Lagercrantz U."/>
            <person name="Lin S.S."/>
            <person name="Lindquist E."/>
            <person name="Lipzen A.M."/>
            <person name="Lu C.W."/>
            <person name="De Luna E."/>
            <person name="Martienssen R.A."/>
            <person name="Minamino N."/>
            <person name="Mizutani M."/>
            <person name="Mizutani M."/>
            <person name="Mochizuki N."/>
            <person name="Monte I."/>
            <person name="Mosher R."/>
            <person name="Nagasaki H."/>
            <person name="Nakagami H."/>
            <person name="Naramoto S."/>
            <person name="Nishitani K."/>
            <person name="Ohtani M."/>
            <person name="Okamoto T."/>
            <person name="Okumura M."/>
            <person name="Phillips J."/>
            <person name="Pollak B."/>
            <person name="Reinders A."/>
            <person name="Rovekamp M."/>
            <person name="Sano R."/>
            <person name="Sawa S."/>
            <person name="Schmid M.W."/>
            <person name="Shirakawa M."/>
            <person name="Solano R."/>
            <person name="Spunde A."/>
            <person name="Suetsugu N."/>
            <person name="Sugano S."/>
            <person name="Sugiyama A."/>
            <person name="Sun R."/>
            <person name="Suzuki Y."/>
            <person name="Takenaka M."/>
            <person name="Takezawa D."/>
            <person name="Tomogane H."/>
            <person name="Tsuzuki M."/>
            <person name="Ueda T."/>
            <person name="Umeda M."/>
            <person name="Ward J.M."/>
            <person name="Watanabe Y."/>
            <person name="Yazaki K."/>
            <person name="Yokoyama R."/>
            <person name="Yoshitake Y."/>
            <person name="Yotsui I."/>
            <person name="Zachgo S."/>
            <person name="Schmutz J."/>
        </authorList>
    </citation>
    <scope>NUCLEOTIDE SEQUENCE [LARGE SCALE GENOMIC DNA]</scope>
    <source>
        <strain evidence="6">Tak-1</strain>
    </source>
</reference>
<protein>
    <recommendedName>
        <fullName evidence="4">Peptide chain release factor domain-containing protein</fullName>
    </recommendedName>
</protein>
<feature type="domain" description="Peptide chain release factor" evidence="4">
    <location>
        <begin position="132"/>
        <end position="247"/>
    </location>
</feature>
<dbReference type="Proteomes" id="UP000244005">
    <property type="component" value="Unassembled WGS sequence"/>
</dbReference>
<dbReference type="NCBIfam" id="TIGR00019">
    <property type="entry name" value="prfA"/>
    <property type="match status" value="1"/>
</dbReference>
<dbReference type="GO" id="GO:0005737">
    <property type="term" value="C:cytoplasm"/>
    <property type="evidence" value="ECO:0007669"/>
    <property type="project" value="UniProtKB-ARBA"/>
</dbReference>
<keyword evidence="2" id="KW-0488">Methylation</keyword>
<dbReference type="HAMAP" id="MF_00093">
    <property type="entry name" value="Rel_fac_1"/>
    <property type="match status" value="1"/>
</dbReference>
<keyword evidence="3" id="KW-0648">Protein biosynthesis</keyword>
<proteinExistence type="inferred from homology"/>
<accession>A0A2R6WWW1</accession>
<dbReference type="InterPro" id="IPR000352">
    <property type="entry name" value="Pep_chain_release_fac_I"/>
</dbReference>
<evidence type="ECO:0000256" key="1">
    <source>
        <dbReference type="ARBA" id="ARBA00010835"/>
    </source>
</evidence>
<dbReference type="InterPro" id="IPR004373">
    <property type="entry name" value="RF-1"/>
</dbReference>
<dbReference type="Pfam" id="PF03462">
    <property type="entry name" value="PCRF"/>
    <property type="match status" value="1"/>
</dbReference>
<evidence type="ECO:0000313" key="5">
    <source>
        <dbReference type="EMBL" id="PTQ38336.1"/>
    </source>
</evidence>
<dbReference type="AlphaFoldDB" id="A0A2R6WWW1"/>
<dbReference type="EMBL" id="KZ772724">
    <property type="protein sequence ID" value="PTQ38336.1"/>
    <property type="molecule type" value="Genomic_DNA"/>
</dbReference>
<organism evidence="5 6">
    <name type="scientific">Marchantia polymorpha</name>
    <name type="common">Common liverwort</name>
    <name type="synonym">Marchantia aquatica</name>
    <dbReference type="NCBI Taxonomy" id="3197"/>
    <lineage>
        <taxon>Eukaryota</taxon>
        <taxon>Viridiplantae</taxon>
        <taxon>Streptophyta</taxon>
        <taxon>Embryophyta</taxon>
        <taxon>Marchantiophyta</taxon>
        <taxon>Marchantiopsida</taxon>
        <taxon>Marchantiidae</taxon>
        <taxon>Marchantiales</taxon>
        <taxon>Marchantiaceae</taxon>
        <taxon>Marchantia</taxon>
    </lineage>
</organism>
<dbReference type="NCBIfam" id="NF001859">
    <property type="entry name" value="PRK00591.1"/>
    <property type="match status" value="1"/>
</dbReference>
<dbReference type="Gene3D" id="6.10.140.1950">
    <property type="match status" value="1"/>
</dbReference>
<dbReference type="OrthoDB" id="2019491at2759"/>
<dbReference type="FunFam" id="3.30.70.1660:FF:000002">
    <property type="entry name" value="Peptide chain release factor 1"/>
    <property type="match status" value="1"/>
</dbReference>
<dbReference type="GO" id="GO:0016149">
    <property type="term" value="F:translation release factor activity, codon specific"/>
    <property type="evidence" value="ECO:0007669"/>
    <property type="project" value="InterPro"/>
</dbReference>
<dbReference type="PANTHER" id="PTHR43804:SF7">
    <property type="entry name" value="LD18447P"/>
    <property type="match status" value="1"/>
</dbReference>
<gene>
    <name evidence="5" type="ORF">MARPO_0052s0112</name>
</gene>
<keyword evidence="6" id="KW-1185">Reference proteome</keyword>
<comment type="similarity">
    <text evidence="1">Belongs to the prokaryotic/mitochondrial release factor family.</text>
</comment>
<dbReference type="InterPro" id="IPR045853">
    <property type="entry name" value="Pep_chain_release_fac_I_sf"/>
</dbReference>
<dbReference type="InterPro" id="IPR050057">
    <property type="entry name" value="Prokaryotic/Mito_RF"/>
</dbReference>
<dbReference type="SMART" id="SM00937">
    <property type="entry name" value="PCRF"/>
    <property type="match status" value="1"/>
</dbReference>
<dbReference type="Pfam" id="PF00472">
    <property type="entry name" value="RF-1"/>
    <property type="match status" value="1"/>
</dbReference>
<name>A0A2R6WWW1_MARPO</name>
<evidence type="ECO:0000259" key="4">
    <source>
        <dbReference type="SMART" id="SM00937"/>
    </source>
</evidence>
<dbReference type="PANTHER" id="PTHR43804">
    <property type="entry name" value="LD18447P"/>
    <property type="match status" value="1"/>
</dbReference>
<dbReference type="Gene3D" id="3.30.160.20">
    <property type="match status" value="1"/>
</dbReference>
<evidence type="ECO:0000313" key="6">
    <source>
        <dbReference type="Proteomes" id="UP000244005"/>
    </source>
</evidence>
<dbReference type="SUPFAM" id="SSF75620">
    <property type="entry name" value="Release factor"/>
    <property type="match status" value="1"/>
</dbReference>
<dbReference type="InterPro" id="IPR005139">
    <property type="entry name" value="PCRF"/>
</dbReference>
<evidence type="ECO:0000256" key="3">
    <source>
        <dbReference type="ARBA" id="ARBA00022917"/>
    </source>
</evidence>
<evidence type="ECO:0000256" key="2">
    <source>
        <dbReference type="ARBA" id="ARBA00022481"/>
    </source>
</evidence>
<dbReference type="Gene3D" id="3.30.70.1660">
    <property type="match status" value="1"/>
</dbReference>
<sequence>MHRLLPKWSHLLRGACAISESASRDGLVRMPPFARIRANVDAEFKAMFGSWMKRLFCSERRIPISQDLMAVMERRMISLEGRHAYLTQALSKPAASPDEIATINKELSKMEDCIHTIAALRAKREEMKGLKSILDDAVEDEEMHKLAIDEFRLASSDELELQHQVLFMMLPRDEADRRGCILEVRAGTGGEEASLFAMDIFKMYERFAQKQSWRFEVLDVTETDLRGYKEASASITGDGVYGKLKFESGVHRVQRVPVTEKQGRVHTSAASVAVLPQADELDVQLRPEDLRIDTYRAGGAGGQHTNTTNSAVRITHIPTGTVVAIQDERSQHQNKAKALKVLRAKIYEKERLRQQSMRSNLRQEQIGSGDRSERIRTYNFPQGRVTDHRVGITQHSIEHILQGEGIDNFIDALEMKQEMDALALLKVGMD</sequence>
<dbReference type="Gramene" id="Mp6g00910.1">
    <property type="protein sequence ID" value="Mp6g00910.1.cds"/>
    <property type="gene ID" value="Mp6g00910"/>
</dbReference>
<dbReference type="FunFam" id="3.30.160.20:FF:000004">
    <property type="entry name" value="Peptide chain release factor 1"/>
    <property type="match status" value="1"/>
</dbReference>